<dbReference type="GO" id="GO:0016052">
    <property type="term" value="P:carbohydrate catabolic process"/>
    <property type="evidence" value="ECO:0007669"/>
    <property type="project" value="InterPro"/>
</dbReference>
<accession>A0A813ILG8</accession>
<name>A0A813ILG8_POLGL</name>
<evidence type="ECO:0000256" key="1">
    <source>
        <dbReference type="ARBA" id="ARBA00022801"/>
    </source>
</evidence>
<dbReference type="InterPro" id="IPR050985">
    <property type="entry name" value="Alpha-glycosidase_related"/>
</dbReference>
<evidence type="ECO:0000313" key="4">
    <source>
        <dbReference type="Proteomes" id="UP000626109"/>
    </source>
</evidence>
<reference evidence="3" key="1">
    <citation type="submission" date="2021-02" db="EMBL/GenBank/DDBJ databases">
        <authorList>
            <person name="Dougan E. K."/>
            <person name="Rhodes N."/>
            <person name="Thang M."/>
            <person name="Chan C."/>
        </authorList>
    </citation>
    <scope>NUCLEOTIDE SEQUENCE</scope>
</reference>
<dbReference type="Gene3D" id="3.20.20.70">
    <property type="entry name" value="Aldolase class I"/>
    <property type="match status" value="1"/>
</dbReference>
<dbReference type="Pfam" id="PF02065">
    <property type="entry name" value="Melibiase"/>
    <property type="match status" value="1"/>
</dbReference>
<dbReference type="Proteomes" id="UP000626109">
    <property type="component" value="Unassembled WGS sequence"/>
</dbReference>
<dbReference type="GO" id="GO:0004557">
    <property type="term" value="F:alpha-galactosidase activity"/>
    <property type="evidence" value="ECO:0007669"/>
    <property type="project" value="InterPro"/>
</dbReference>
<dbReference type="AlphaFoldDB" id="A0A813ILG8"/>
<evidence type="ECO:0000256" key="2">
    <source>
        <dbReference type="ARBA" id="ARBA00023295"/>
    </source>
</evidence>
<organism evidence="3 4">
    <name type="scientific">Polarella glacialis</name>
    <name type="common">Dinoflagellate</name>
    <dbReference type="NCBI Taxonomy" id="89957"/>
    <lineage>
        <taxon>Eukaryota</taxon>
        <taxon>Sar</taxon>
        <taxon>Alveolata</taxon>
        <taxon>Dinophyceae</taxon>
        <taxon>Suessiales</taxon>
        <taxon>Suessiaceae</taxon>
        <taxon>Polarella</taxon>
    </lineage>
</organism>
<evidence type="ECO:0000313" key="3">
    <source>
        <dbReference type="EMBL" id="CAE8651154.1"/>
    </source>
</evidence>
<gene>
    <name evidence="3" type="ORF">PGLA2088_LOCUS8884</name>
</gene>
<sequence length="494" mass="53968">DPDVLVSDMFGLLWIHDAMKKVEDDSRDAEAAGDGECNGLAGGVLAGFLSQRNGFGGVAASSRAQPCNLLLFSEVGVELQPQVYVSSDWALLRLVPPSEDGSAQELRQYFSMVALHQQAPCCKPQPVGWCSWYCYGPKVNEELMLDSLDHLVSMKQSGELPFNLFQLDDGWQSAWGDWLSPNLSRFPQGLQPLADRARKAGLVPGLWLAPAACIARSEVARSHPDWLLRDTRGRPVTCGFTAPGLWMLALDITNPEVVAHVKNVIHTIVNQWGFAYIKCDFLHCAAMPGARRFDPTVSRAEALRRLMEAIRQAAGSSTFVLGCGAPLGPCVGLADAMRISADTAEHWLPKGPDLPGTRWFFAKDQTNLPSARNMVRNTFARMPMHGSLWINDPDCLILRDEVPLQEAQALATVAALSAGSLIFSDFVEKVPQERLALLKALLPPLPHAAQRVRLLSPGIPEQVALDLLPKANAVALGPWTLVALFNWSEQSADR</sequence>
<dbReference type="InterPro" id="IPR017853">
    <property type="entry name" value="GH"/>
</dbReference>
<dbReference type="EMBL" id="CAJNNW010009678">
    <property type="protein sequence ID" value="CAE8651154.1"/>
    <property type="molecule type" value="Genomic_DNA"/>
</dbReference>
<comment type="caution">
    <text evidence="3">The sequence shown here is derived from an EMBL/GenBank/DDBJ whole genome shotgun (WGS) entry which is preliminary data.</text>
</comment>
<keyword evidence="1" id="KW-0378">Hydrolase</keyword>
<evidence type="ECO:0008006" key="5">
    <source>
        <dbReference type="Google" id="ProtNLM"/>
    </source>
</evidence>
<dbReference type="CDD" id="cd14791">
    <property type="entry name" value="GH36"/>
    <property type="match status" value="1"/>
</dbReference>
<dbReference type="SUPFAM" id="SSF51445">
    <property type="entry name" value="(Trans)glycosidases"/>
    <property type="match status" value="1"/>
</dbReference>
<feature type="non-terminal residue" evidence="3">
    <location>
        <position position="1"/>
    </location>
</feature>
<dbReference type="PANTHER" id="PTHR43053:SF3">
    <property type="entry name" value="ALPHA-GALACTOSIDASE C-RELATED"/>
    <property type="match status" value="1"/>
</dbReference>
<dbReference type="PANTHER" id="PTHR43053">
    <property type="entry name" value="GLYCOSIDASE FAMILY 31"/>
    <property type="match status" value="1"/>
</dbReference>
<feature type="non-terminal residue" evidence="3">
    <location>
        <position position="494"/>
    </location>
</feature>
<keyword evidence="2" id="KW-0326">Glycosidase</keyword>
<protein>
    <recommendedName>
        <fullName evidence="5">Alpha-galactosidase</fullName>
    </recommendedName>
</protein>
<dbReference type="InterPro" id="IPR002252">
    <property type="entry name" value="Glyco_hydro_36"/>
</dbReference>
<dbReference type="InterPro" id="IPR013785">
    <property type="entry name" value="Aldolase_TIM"/>
</dbReference>
<proteinExistence type="predicted"/>